<gene>
    <name evidence="1" type="ORF">Pcinc_039047</name>
</gene>
<protein>
    <submittedName>
        <fullName evidence="1">Uncharacterized protein</fullName>
    </submittedName>
</protein>
<reference evidence="1" key="1">
    <citation type="submission" date="2023-10" db="EMBL/GenBank/DDBJ databases">
        <title>Genome assemblies of two species of porcelain crab, Petrolisthes cinctipes and Petrolisthes manimaculis (Anomura: Porcellanidae).</title>
        <authorList>
            <person name="Angst P."/>
        </authorList>
    </citation>
    <scope>NUCLEOTIDE SEQUENCE</scope>
    <source>
        <strain evidence="1">PB745_01</strain>
        <tissue evidence="1">Gill</tissue>
    </source>
</reference>
<accession>A0AAE1BPM0</accession>
<dbReference type="EMBL" id="JAWQEG010006558">
    <property type="protein sequence ID" value="KAK3854483.1"/>
    <property type="molecule type" value="Genomic_DNA"/>
</dbReference>
<keyword evidence="2" id="KW-1185">Reference proteome</keyword>
<comment type="caution">
    <text evidence="1">The sequence shown here is derived from an EMBL/GenBank/DDBJ whole genome shotgun (WGS) entry which is preliminary data.</text>
</comment>
<sequence length="113" mass="12709">MRLVEDNFPSPPLLPHSSRGYWTAAEPSWDWTPQPPPPHLFHHAPTLPPEPTPPHIFYQPLTPTTPFPLPLSPCPYPTTRTPSPSHLLPTLYPYNLLPFTSFIMSLSPQSPSP</sequence>
<evidence type="ECO:0000313" key="2">
    <source>
        <dbReference type="Proteomes" id="UP001286313"/>
    </source>
</evidence>
<organism evidence="1 2">
    <name type="scientific">Petrolisthes cinctipes</name>
    <name type="common">Flat porcelain crab</name>
    <dbReference type="NCBI Taxonomy" id="88211"/>
    <lineage>
        <taxon>Eukaryota</taxon>
        <taxon>Metazoa</taxon>
        <taxon>Ecdysozoa</taxon>
        <taxon>Arthropoda</taxon>
        <taxon>Crustacea</taxon>
        <taxon>Multicrustacea</taxon>
        <taxon>Malacostraca</taxon>
        <taxon>Eumalacostraca</taxon>
        <taxon>Eucarida</taxon>
        <taxon>Decapoda</taxon>
        <taxon>Pleocyemata</taxon>
        <taxon>Anomura</taxon>
        <taxon>Galatheoidea</taxon>
        <taxon>Porcellanidae</taxon>
        <taxon>Petrolisthes</taxon>
    </lineage>
</organism>
<dbReference type="AlphaFoldDB" id="A0AAE1BPM0"/>
<name>A0AAE1BPM0_PETCI</name>
<evidence type="ECO:0000313" key="1">
    <source>
        <dbReference type="EMBL" id="KAK3854483.1"/>
    </source>
</evidence>
<proteinExistence type="predicted"/>
<dbReference type="Proteomes" id="UP001286313">
    <property type="component" value="Unassembled WGS sequence"/>
</dbReference>